<keyword evidence="1" id="KW-0812">Transmembrane</keyword>
<feature type="transmembrane region" description="Helical" evidence="1">
    <location>
        <begin position="169"/>
        <end position="191"/>
    </location>
</feature>
<keyword evidence="1" id="KW-0472">Membrane</keyword>
<dbReference type="EMBL" id="OC875235">
    <property type="protein sequence ID" value="CAD7638306.1"/>
    <property type="molecule type" value="Genomic_DNA"/>
</dbReference>
<reference evidence="2" key="1">
    <citation type="submission" date="2020-11" db="EMBL/GenBank/DDBJ databases">
        <authorList>
            <person name="Tran Van P."/>
        </authorList>
    </citation>
    <scope>NUCLEOTIDE SEQUENCE</scope>
</reference>
<protein>
    <submittedName>
        <fullName evidence="2">Uncharacterized protein</fullName>
    </submittedName>
</protein>
<evidence type="ECO:0000313" key="3">
    <source>
        <dbReference type="Proteomes" id="UP000759131"/>
    </source>
</evidence>
<evidence type="ECO:0000313" key="2">
    <source>
        <dbReference type="EMBL" id="CAD7638306.1"/>
    </source>
</evidence>
<keyword evidence="1" id="KW-1133">Transmembrane helix</keyword>
<dbReference type="Gene3D" id="1.10.600.10">
    <property type="entry name" value="Farnesyl Diphosphate Synthase"/>
    <property type="match status" value="1"/>
</dbReference>
<dbReference type="Pfam" id="PF19086">
    <property type="entry name" value="Terpene_syn_C_2"/>
    <property type="match status" value="1"/>
</dbReference>
<evidence type="ECO:0000256" key="1">
    <source>
        <dbReference type="SAM" id="Phobius"/>
    </source>
</evidence>
<feature type="non-terminal residue" evidence="2">
    <location>
        <position position="359"/>
    </location>
</feature>
<dbReference type="InterPro" id="IPR008949">
    <property type="entry name" value="Isoprenoid_synthase_dom_sf"/>
</dbReference>
<dbReference type="AlphaFoldDB" id="A0A7R9QB65"/>
<sequence>EIKGKLIASELLAPVIHTINKILCKTEESELSLDMESMSAAHNSHDSYGYQFETIPTQYSHNPNYPYLDVYPNIYHPYDPITGEYIKPLQPLHPSKRFKNRSQTVVTASGAHYNDTDSETLLCCDWCALNIPVNCLTVSLITNIVLIVLFTIIKYYFIDPKATSKNTSALIEEIILILLFSGVVILIAIFIRYRAKNECNEHRISDRSCDESKGLDVRSQWFVNCNDKDVLTLISKWFRFKHGIIASAEVTEMVRRMESLPKKLTLREYLDLKFDHLLIGPWLLLVEYSVGAVLSDQVLHQELYKRFVQNWADYCILSRDLKNDMKECIDRIISSGIDLPDSYLNAMKDFIYGFTKSVK</sequence>
<accession>A0A7R9QB65</accession>
<keyword evidence="3" id="KW-1185">Reference proteome</keyword>
<name>A0A7R9QB65_9ACAR</name>
<gene>
    <name evidence="2" type="ORF">OSB1V03_LOCUS17323</name>
</gene>
<proteinExistence type="predicted"/>
<feature type="non-terminal residue" evidence="2">
    <location>
        <position position="1"/>
    </location>
</feature>
<dbReference type="Proteomes" id="UP000759131">
    <property type="component" value="Unassembled WGS sequence"/>
</dbReference>
<organism evidence="2">
    <name type="scientific">Medioppia subpectinata</name>
    <dbReference type="NCBI Taxonomy" id="1979941"/>
    <lineage>
        <taxon>Eukaryota</taxon>
        <taxon>Metazoa</taxon>
        <taxon>Ecdysozoa</taxon>
        <taxon>Arthropoda</taxon>
        <taxon>Chelicerata</taxon>
        <taxon>Arachnida</taxon>
        <taxon>Acari</taxon>
        <taxon>Acariformes</taxon>
        <taxon>Sarcoptiformes</taxon>
        <taxon>Oribatida</taxon>
        <taxon>Brachypylina</taxon>
        <taxon>Oppioidea</taxon>
        <taxon>Oppiidae</taxon>
        <taxon>Medioppia</taxon>
    </lineage>
</organism>
<dbReference type="EMBL" id="CAJPIZ010020660">
    <property type="protein sequence ID" value="CAG2117370.1"/>
    <property type="molecule type" value="Genomic_DNA"/>
</dbReference>
<feature type="transmembrane region" description="Helical" evidence="1">
    <location>
        <begin position="136"/>
        <end position="157"/>
    </location>
</feature>